<accession>A0A7W9ZJ57</accession>
<sequence length="143" mass="16261">MTQTSPACGRDDWKKAPIEPQIRPLVDSLRRRGITTVASCAGHATRLSTPYVLFRSTEAEAWEVQTILHALYLSDRTHRYWSLEARFCSDGVLQYAVTASSLESLDTGLRRLWHFWIRRRRIDHDLQALASALTPADPGEDLP</sequence>
<evidence type="ECO:0000313" key="1">
    <source>
        <dbReference type="EMBL" id="MBB6212497.1"/>
    </source>
</evidence>
<reference evidence="1 2" key="1">
    <citation type="submission" date="2020-08" db="EMBL/GenBank/DDBJ databases">
        <title>Genomic Encyclopedia of Type Strains, Phase IV (KMG-IV): sequencing the most valuable type-strain genomes for metagenomic binning, comparative biology and taxonomic classification.</title>
        <authorList>
            <person name="Goeker M."/>
        </authorList>
    </citation>
    <scope>NUCLEOTIDE SEQUENCE [LARGE SCALE GENOMIC DNA]</scope>
    <source>
        <strain evidence="1 2">DSM 11590</strain>
    </source>
</reference>
<evidence type="ECO:0000313" key="2">
    <source>
        <dbReference type="Proteomes" id="UP000544872"/>
    </source>
</evidence>
<name>A0A7W9ZJ57_NOVIT</name>
<organism evidence="1 2">
    <name type="scientific">Novispirillum itersonii</name>
    <name type="common">Aquaspirillum itersonii</name>
    <dbReference type="NCBI Taxonomy" id="189"/>
    <lineage>
        <taxon>Bacteria</taxon>
        <taxon>Pseudomonadati</taxon>
        <taxon>Pseudomonadota</taxon>
        <taxon>Alphaproteobacteria</taxon>
        <taxon>Rhodospirillales</taxon>
        <taxon>Novispirillaceae</taxon>
        <taxon>Novispirillum</taxon>
    </lineage>
</organism>
<protein>
    <submittedName>
        <fullName evidence="1">Uncharacterized protein</fullName>
    </submittedName>
</protein>
<proteinExistence type="predicted"/>
<keyword evidence="2" id="KW-1185">Reference proteome</keyword>
<dbReference type="EMBL" id="JACIIX010000030">
    <property type="protein sequence ID" value="MBB6212497.1"/>
    <property type="molecule type" value="Genomic_DNA"/>
</dbReference>
<dbReference type="Proteomes" id="UP000544872">
    <property type="component" value="Unassembled WGS sequence"/>
</dbReference>
<dbReference type="AlphaFoldDB" id="A0A7W9ZJ57"/>
<dbReference type="RefSeq" id="WP_184266641.1">
    <property type="nucleotide sequence ID" value="NZ_JACIIX010000030.1"/>
</dbReference>
<gene>
    <name evidence="1" type="ORF">FHS48_003953</name>
</gene>
<comment type="caution">
    <text evidence="1">The sequence shown here is derived from an EMBL/GenBank/DDBJ whole genome shotgun (WGS) entry which is preliminary data.</text>
</comment>